<proteinExistence type="predicted"/>
<dbReference type="STRING" id="1817772.A2527_14770"/>
<gene>
    <name evidence="1" type="ORF">A2527_14770</name>
</gene>
<organism evidence="1 2">
    <name type="scientific">Candidatus Lambdaproteobacteria bacterium RIFOXYD2_FULL_50_16</name>
    <dbReference type="NCBI Taxonomy" id="1817772"/>
    <lineage>
        <taxon>Bacteria</taxon>
        <taxon>Pseudomonadati</taxon>
        <taxon>Pseudomonadota</taxon>
        <taxon>Candidatus Lambdaproteobacteria</taxon>
    </lineage>
</organism>
<dbReference type="InterPro" id="IPR035093">
    <property type="entry name" value="RelE/ParE_toxin_dom_sf"/>
</dbReference>
<dbReference type="EMBL" id="MFNE01000050">
    <property type="protein sequence ID" value="OGG93435.1"/>
    <property type="molecule type" value="Genomic_DNA"/>
</dbReference>
<dbReference type="SUPFAM" id="SSF143011">
    <property type="entry name" value="RelE-like"/>
    <property type="match status" value="1"/>
</dbReference>
<dbReference type="Proteomes" id="UP000178449">
    <property type="component" value="Unassembled WGS sequence"/>
</dbReference>
<comment type="caution">
    <text evidence="1">The sequence shown here is derived from an EMBL/GenBank/DDBJ whole genome shotgun (WGS) entry which is preliminary data.</text>
</comment>
<dbReference type="Pfam" id="PF05015">
    <property type="entry name" value="HigB-like_toxin"/>
    <property type="match status" value="1"/>
</dbReference>
<sequence>MIYSFKDKTTQELFQKGHAKRLDKELCKKACKALDRVQAATRLEDFYFPPSLRFHALEGYTPKRFAIRVNDQWRISFAWDEGAHEVLFEDYH</sequence>
<name>A0A1F6G5Q9_9PROT</name>
<dbReference type="InterPro" id="IPR007711">
    <property type="entry name" value="HigB-1"/>
</dbReference>
<evidence type="ECO:0000313" key="2">
    <source>
        <dbReference type="Proteomes" id="UP000178449"/>
    </source>
</evidence>
<protein>
    <recommendedName>
        <fullName evidence="3">Plasmid maintenance system killer</fullName>
    </recommendedName>
</protein>
<dbReference type="PANTHER" id="PTHR40266:SF2">
    <property type="entry name" value="TOXIN HIGB-1"/>
    <property type="match status" value="1"/>
</dbReference>
<dbReference type="PANTHER" id="PTHR40266">
    <property type="entry name" value="TOXIN HIGB-1"/>
    <property type="match status" value="1"/>
</dbReference>
<dbReference type="Gene3D" id="3.30.2310.20">
    <property type="entry name" value="RelE-like"/>
    <property type="match status" value="1"/>
</dbReference>
<dbReference type="AlphaFoldDB" id="A0A1F6G5Q9"/>
<accession>A0A1F6G5Q9</accession>
<reference evidence="1 2" key="1">
    <citation type="journal article" date="2016" name="Nat. Commun.">
        <title>Thousands of microbial genomes shed light on interconnected biogeochemical processes in an aquifer system.</title>
        <authorList>
            <person name="Anantharaman K."/>
            <person name="Brown C.T."/>
            <person name="Hug L.A."/>
            <person name="Sharon I."/>
            <person name="Castelle C.J."/>
            <person name="Probst A.J."/>
            <person name="Thomas B.C."/>
            <person name="Singh A."/>
            <person name="Wilkins M.J."/>
            <person name="Karaoz U."/>
            <person name="Brodie E.L."/>
            <person name="Williams K.H."/>
            <person name="Hubbard S.S."/>
            <person name="Banfield J.F."/>
        </authorList>
    </citation>
    <scope>NUCLEOTIDE SEQUENCE [LARGE SCALE GENOMIC DNA]</scope>
</reference>
<evidence type="ECO:0008006" key="3">
    <source>
        <dbReference type="Google" id="ProtNLM"/>
    </source>
</evidence>
<evidence type="ECO:0000313" key="1">
    <source>
        <dbReference type="EMBL" id="OGG93435.1"/>
    </source>
</evidence>